<sequence>MPVQGKVSRRGEGTVA</sequence>
<dbReference type="AlphaFoldDB" id="A0A0E9ULH6"/>
<reference evidence="1" key="1">
    <citation type="submission" date="2014-11" db="EMBL/GenBank/DDBJ databases">
        <authorList>
            <person name="Amaro Gonzalez C."/>
        </authorList>
    </citation>
    <scope>NUCLEOTIDE SEQUENCE</scope>
</reference>
<dbReference type="EMBL" id="GBXM01042789">
    <property type="protein sequence ID" value="JAH65788.1"/>
    <property type="molecule type" value="Transcribed_RNA"/>
</dbReference>
<proteinExistence type="predicted"/>
<accession>A0A0E9ULH6</accession>
<name>A0A0E9ULH6_ANGAN</name>
<protein>
    <submittedName>
        <fullName evidence="1">Uncharacterized protein</fullName>
    </submittedName>
</protein>
<reference evidence="1" key="2">
    <citation type="journal article" date="2015" name="Fish Shellfish Immunol.">
        <title>Early steps in the European eel (Anguilla anguilla)-Vibrio vulnificus interaction in the gills: Role of the RtxA13 toxin.</title>
        <authorList>
            <person name="Callol A."/>
            <person name="Pajuelo D."/>
            <person name="Ebbesson L."/>
            <person name="Teles M."/>
            <person name="MacKenzie S."/>
            <person name="Amaro C."/>
        </authorList>
    </citation>
    <scope>NUCLEOTIDE SEQUENCE</scope>
</reference>
<organism evidence="1">
    <name type="scientific">Anguilla anguilla</name>
    <name type="common">European freshwater eel</name>
    <name type="synonym">Muraena anguilla</name>
    <dbReference type="NCBI Taxonomy" id="7936"/>
    <lineage>
        <taxon>Eukaryota</taxon>
        <taxon>Metazoa</taxon>
        <taxon>Chordata</taxon>
        <taxon>Craniata</taxon>
        <taxon>Vertebrata</taxon>
        <taxon>Euteleostomi</taxon>
        <taxon>Actinopterygii</taxon>
        <taxon>Neopterygii</taxon>
        <taxon>Teleostei</taxon>
        <taxon>Anguilliformes</taxon>
        <taxon>Anguillidae</taxon>
        <taxon>Anguilla</taxon>
    </lineage>
</organism>
<evidence type="ECO:0000313" key="1">
    <source>
        <dbReference type="EMBL" id="JAH65788.1"/>
    </source>
</evidence>